<evidence type="ECO:0000256" key="1">
    <source>
        <dbReference type="SAM" id="MobiDB-lite"/>
    </source>
</evidence>
<dbReference type="OrthoDB" id="9765330at2"/>
<evidence type="ECO:0000313" key="3">
    <source>
        <dbReference type="Proteomes" id="UP000199696"/>
    </source>
</evidence>
<dbReference type="STRING" id="227316.GA0070604_1737"/>
<dbReference type="EMBL" id="FMHY01000002">
    <property type="protein sequence ID" value="SCL48609.1"/>
    <property type="molecule type" value="Genomic_DNA"/>
</dbReference>
<sequence>MTAGDRISGRDEAAGEKQASGVVSDAGRPGRLVVLSLLNQPPERVAEYIGHLVARGDQVELLVARPEQWRELDIQPAPRIHAPDRPEEQFLVRRVERLLVFRVPGAVTAAVERLSERSFARPLRRPAALLGRAQRRVSGAVHGRLFMPAYRALRPLLLSRDFNRAINAIDFGSVDRIVASDVYTVTLGARLAKRFSTIPVTTGMEL</sequence>
<proteinExistence type="predicted"/>
<feature type="region of interest" description="Disordered" evidence="1">
    <location>
        <begin position="1"/>
        <end position="24"/>
    </location>
</feature>
<keyword evidence="3" id="KW-1185">Reference proteome</keyword>
<reference evidence="3" key="1">
    <citation type="submission" date="2016-06" db="EMBL/GenBank/DDBJ databases">
        <authorList>
            <person name="Varghese N."/>
            <person name="Submissions Spin"/>
        </authorList>
    </citation>
    <scope>NUCLEOTIDE SEQUENCE [LARGE SCALE GENOMIC DNA]</scope>
    <source>
        <strain evidence="3">DSM 44814</strain>
    </source>
</reference>
<dbReference type="Proteomes" id="UP000199696">
    <property type="component" value="Unassembled WGS sequence"/>
</dbReference>
<protein>
    <submittedName>
        <fullName evidence="2">Uncharacterized protein</fullName>
    </submittedName>
</protein>
<name>A0A1C6U414_9ACTN</name>
<gene>
    <name evidence="2" type="ORF">GA0070604_1737</name>
</gene>
<dbReference type="AlphaFoldDB" id="A0A1C6U414"/>
<accession>A0A1C6U414</accession>
<dbReference type="RefSeq" id="WP_091117056.1">
    <property type="nucleotide sequence ID" value="NZ_FMHY01000002.1"/>
</dbReference>
<evidence type="ECO:0000313" key="2">
    <source>
        <dbReference type="EMBL" id="SCL48609.1"/>
    </source>
</evidence>
<organism evidence="2 3">
    <name type="scientific">Micromonospora eburnea</name>
    <dbReference type="NCBI Taxonomy" id="227316"/>
    <lineage>
        <taxon>Bacteria</taxon>
        <taxon>Bacillati</taxon>
        <taxon>Actinomycetota</taxon>
        <taxon>Actinomycetes</taxon>
        <taxon>Micromonosporales</taxon>
        <taxon>Micromonosporaceae</taxon>
        <taxon>Micromonospora</taxon>
    </lineage>
</organism>